<reference evidence="3 4" key="1">
    <citation type="submission" date="2015-01" db="EMBL/GenBank/DDBJ databases">
        <title>The Genome Sequence of Exophiala spinifera CBS89968.</title>
        <authorList>
            <consortium name="The Broad Institute Genomics Platform"/>
            <person name="Cuomo C."/>
            <person name="de Hoog S."/>
            <person name="Gorbushina A."/>
            <person name="Stielow B."/>
            <person name="Teixiera M."/>
            <person name="Abouelleil A."/>
            <person name="Chapman S.B."/>
            <person name="Priest M."/>
            <person name="Young S.K."/>
            <person name="Wortman J."/>
            <person name="Nusbaum C."/>
            <person name="Birren B."/>
        </authorList>
    </citation>
    <scope>NUCLEOTIDE SEQUENCE [LARGE SCALE GENOMIC DNA]</scope>
    <source>
        <strain evidence="3 4">CBS 89968</strain>
    </source>
</reference>
<evidence type="ECO:0000256" key="1">
    <source>
        <dbReference type="ARBA" id="ARBA00038376"/>
    </source>
</evidence>
<dbReference type="PANTHER" id="PTHR15020">
    <property type="entry name" value="FLAVIN REDUCTASE-RELATED"/>
    <property type="match status" value="1"/>
</dbReference>
<dbReference type="Gene3D" id="3.40.50.720">
    <property type="entry name" value="NAD(P)-binding Rossmann-like Domain"/>
    <property type="match status" value="1"/>
</dbReference>
<accession>A0A0D2B4J2</accession>
<dbReference type="InterPro" id="IPR036291">
    <property type="entry name" value="NAD(P)-bd_dom_sf"/>
</dbReference>
<organism evidence="3 4">
    <name type="scientific">Exophiala spinifera</name>
    <dbReference type="NCBI Taxonomy" id="91928"/>
    <lineage>
        <taxon>Eukaryota</taxon>
        <taxon>Fungi</taxon>
        <taxon>Dikarya</taxon>
        <taxon>Ascomycota</taxon>
        <taxon>Pezizomycotina</taxon>
        <taxon>Eurotiomycetes</taxon>
        <taxon>Chaetothyriomycetidae</taxon>
        <taxon>Chaetothyriales</taxon>
        <taxon>Herpotrichiellaceae</taxon>
        <taxon>Exophiala</taxon>
    </lineage>
</organism>
<dbReference type="STRING" id="91928.A0A0D2B4J2"/>
<comment type="similarity">
    <text evidence="1">Belongs to the avfA family.</text>
</comment>
<dbReference type="Pfam" id="PF13460">
    <property type="entry name" value="NAD_binding_10"/>
    <property type="match status" value="1"/>
</dbReference>
<name>A0A0D2B4J2_9EURO</name>
<evidence type="ECO:0000313" key="3">
    <source>
        <dbReference type="EMBL" id="KIW13600.1"/>
    </source>
</evidence>
<dbReference type="Proteomes" id="UP000053328">
    <property type="component" value="Unassembled WGS sequence"/>
</dbReference>
<dbReference type="SUPFAM" id="SSF51735">
    <property type="entry name" value="NAD(P)-binding Rossmann-fold domains"/>
    <property type="match status" value="1"/>
</dbReference>
<dbReference type="RefSeq" id="XP_016233816.1">
    <property type="nucleotide sequence ID" value="XM_016383113.1"/>
</dbReference>
<proteinExistence type="inferred from homology"/>
<dbReference type="VEuPathDB" id="FungiDB:PV08_08789"/>
<protein>
    <recommendedName>
        <fullName evidence="2">NAD(P)-binding domain-containing protein</fullName>
    </recommendedName>
</protein>
<dbReference type="InterPro" id="IPR016040">
    <property type="entry name" value="NAD(P)-bd_dom"/>
</dbReference>
<evidence type="ECO:0000313" key="4">
    <source>
        <dbReference type="Proteomes" id="UP000053328"/>
    </source>
</evidence>
<dbReference type="EMBL" id="KN847497">
    <property type="protein sequence ID" value="KIW13600.1"/>
    <property type="molecule type" value="Genomic_DNA"/>
</dbReference>
<dbReference type="AlphaFoldDB" id="A0A0D2B4J2"/>
<dbReference type="PANTHER" id="PTHR15020:SF50">
    <property type="entry name" value="UPF0659 PROTEIN YMR090W"/>
    <property type="match status" value="1"/>
</dbReference>
<dbReference type="GeneID" id="27335872"/>
<evidence type="ECO:0000259" key="2">
    <source>
        <dbReference type="Pfam" id="PF13460"/>
    </source>
</evidence>
<keyword evidence="4" id="KW-1185">Reference proteome</keyword>
<dbReference type="HOGENOM" id="CLU_025711_1_0_1"/>
<sequence length="273" mass="29336">MATATPRVLVLGGHGKVSLFLQPLLLAKKWNVTSVVRNPEHEAEILALGKDKPGTIEVLVDSLDEVKEASQAQRVLDKVKPDYVVWSAGAGGKGGPSRTKAVDEVAAKAYISASVATPSVTKFLMVSYIASRRGYPPWWSEEDKKAADHVNNNVLHNYYLAKVEADEHLEALAKRRLDSGDKAFQAINLRPGTLSDSPGTGKVKLGKTSSRGSVPREDVAAVAAALLSRDDTRGWFDLLEGSDPIDEAIDNLVKSGHNGLEGEDLARIHARAA</sequence>
<dbReference type="OrthoDB" id="10254604at2759"/>
<gene>
    <name evidence="3" type="ORF">PV08_08789</name>
</gene>
<feature type="domain" description="NAD(P)-binding" evidence="2">
    <location>
        <begin position="12"/>
        <end position="228"/>
    </location>
</feature>